<protein>
    <recommendedName>
        <fullName evidence="4">Dolichyl-phosphate-mannose-protein mannosyltransferase</fullName>
    </recommendedName>
</protein>
<feature type="transmembrane region" description="Helical" evidence="1">
    <location>
        <begin position="307"/>
        <end position="325"/>
    </location>
</feature>
<accession>A0A347ZRB6</accession>
<dbReference type="Proteomes" id="UP000256388">
    <property type="component" value="Unassembled WGS sequence"/>
</dbReference>
<evidence type="ECO:0000313" key="3">
    <source>
        <dbReference type="Proteomes" id="UP000256388"/>
    </source>
</evidence>
<dbReference type="RefSeq" id="WP_116224721.1">
    <property type="nucleotide sequence ID" value="NZ_AP018437.1"/>
</dbReference>
<gene>
    <name evidence="2" type="ORF">DFR64_1489</name>
</gene>
<feature type="transmembrane region" description="Helical" evidence="1">
    <location>
        <begin position="135"/>
        <end position="152"/>
    </location>
</feature>
<keyword evidence="1" id="KW-1133">Transmembrane helix</keyword>
<feature type="transmembrane region" description="Helical" evidence="1">
    <location>
        <begin position="106"/>
        <end position="128"/>
    </location>
</feature>
<feature type="transmembrane region" description="Helical" evidence="1">
    <location>
        <begin position="368"/>
        <end position="388"/>
    </location>
</feature>
<name>A0A347ZRB6_9CHLR</name>
<feature type="transmembrane region" description="Helical" evidence="1">
    <location>
        <begin position="429"/>
        <end position="448"/>
    </location>
</feature>
<feature type="transmembrane region" description="Helical" evidence="1">
    <location>
        <begin position="12"/>
        <end position="33"/>
    </location>
</feature>
<dbReference type="AlphaFoldDB" id="A0A347ZRB6"/>
<feature type="transmembrane region" description="Helical" evidence="1">
    <location>
        <begin position="235"/>
        <end position="258"/>
    </location>
</feature>
<dbReference type="EMBL" id="QUMS01000001">
    <property type="protein sequence ID" value="REG11597.1"/>
    <property type="molecule type" value="Genomic_DNA"/>
</dbReference>
<feature type="transmembrane region" description="Helical" evidence="1">
    <location>
        <begin position="337"/>
        <end position="356"/>
    </location>
</feature>
<keyword evidence="1" id="KW-0472">Membrane</keyword>
<evidence type="ECO:0008006" key="4">
    <source>
        <dbReference type="Google" id="ProtNLM"/>
    </source>
</evidence>
<evidence type="ECO:0000256" key="1">
    <source>
        <dbReference type="SAM" id="Phobius"/>
    </source>
</evidence>
<feature type="transmembrane region" description="Helical" evidence="1">
    <location>
        <begin position="204"/>
        <end position="223"/>
    </location>
</feature>
<keyword evidence="3" id="KW-1185">Reference proteome</keyword>
<comment type="caution">
    <text evidence="2">The sequence shown here is derived from an EMBL/GenBank/DDBJ whole genome shotgun (WGS) entry which is preliminary data.</text>
</comment>
<dbReference type="OrthoDB" id="147976at2"/>
<feature type="transmembrane region" description="Helical" evidence="1">
    <location>
        <begin position="400"/>
        <end position="423"/>
    </location>
</feature>
<organism evidence="2 3">
    <name type="scientific">Pelolinea submarina</name>
    <dbReference type="NCBI Taxonomy" id="913107"/>
    <lineage>
        <taxon>Bacteria</taxon>
        <taxon>Bacillati</taxon>
        <taxon>Chloroflexota</taxon>
        <taxon>Anaerolineae</taxon>
        <taxon>Anaerolineales</taxon>
        <taxon>Anaerolineaceae</taxon>
        <taxon>Pelolinea</taxon>
    </lineage>
</organism>
<reference evidence="2 3" key="1">
    <citation type="submission" date="2018-08" db="EMBL/GenBank/DDBJ databases">
        <title>Genomic Encyclopedia of Type Strains, Phase IV (KMG-IV): sequencing the most valuable type-strain genomes for metagenomic binning, comparative biology and taxonomic classification.</title>
        <authorList>
            <person name="Goeker M."/>
        </authorList>
    </citation>
    <scope>NUCLEOTIDE SEQUENCE [LARGE SCALE GENOMIC DNA]</scope>
    <source>
        <strain evidence="2 3">DSM 23923</strain>
    </source>
</reference>
<keyword evidence="1" id="KW-0812">Transmembrane</keyword>
<sequence>MTENRKKSTPWLWALLQILYFLLLTLAFTRPLYKHLSTHIDGGLGDNLYFIWQIGWFKQAIFDLKQLPFHSFLLNFPYGYNLATTEIAPLQLAFALPFALGGQPVLGFNISMLLTFVQAGLFMSYWVQHLTGSKWAGLLAGTAYAFLPYHMVHFLSGHMNISAIQWFPLYFWGFTGILTEEEKSPRNIWLLAIGLSGVALTSQYYLYTTFVVSALILLIYFLFLQRRQFLNGAIWKQVLFAGLLSIPALAVGVVPYMLVHNSGEARSLQDVMQFSAGLSDYLLPFTRHFLWGKWVWAHFPRDLWNEATLYIGLPLTVLAVIGFARRGQNNHRKLFQIFLSGFLVSLILSMGTNLTWMEQPVRIDPHSWLGGIFNNPDGLIYLPGYFFFKTIPFYDIMRAWMRIGVFALLFNCAAAGIGLAWLLRRWPRWQSLLAVAAVGLVLLDFYVTPNSLSRVQPREVDLWLAEQPYGGQVQLPLKQSYEEYSLYYTLTSQKPIIGVIRTFPSNRYFELNPLLANFPDETSVAALREQQLTYVVLDEEYYPLTEEFIQACEALGMQFQVSLDGQSVFTLP</sequence>
<proteinExistence type="predicted"/>
<evidence type="ECO:0000313" key="2">
    <source>
        <dbReference type="EMBL" id="REG11597.1"/>
    </source>
</evidence>